<gene>
    <name evidence="2" type="ORF">KGQ19_01510</name>
</gene>
<evidence type="ECO:0000313" key="2">
    <source>
        <dbReference type="EMBL" id="MBS2545538.1"/>
    </source>
</evidence>
<accession>A0ABS5KGU7</accession>
<dbReference type="EMBL" id="JAAFYZ010000003">
    <property type="protein sequence ID" value="MBS2545538.1"/>
    <property type="molecule type" value="Genomic_DNA"/>
</dbReference>
<organism evidence="2 3">
    <name type="scientific">Catenulispora pinistramenti</name>
    <dbReference type="NCBI Taxonomy" id="2705254"/>
    <lineage>
        <taxon>Bacteria</taxon>
        <taxon>Bacillati</taxon>
        <taxon>Actinomycetota</taxon>
        <taxon>Actinomycetes</taxon>
        <taxon>Catenulisporales</taxon>
        <taxon>Catenulisporaceae</taxon>
        <taxon>Catenulispora</taxon>
    </lineage>
</organism>
<dbReference type="Proteomes" id="UP000730482">
    <property type="component" value="Unassembled WGS sequence"/>
</dbReference>
<evidence type="ECO:0000313" key="3">
    <source>
        <dbReference type="Proteomes" id="UP000730482"/>
    </source>
</evidence>
<sequence>MKSAEADDDGDLFGQLAIWLTQDFPQEVTSAGSDDSGPDRQKSSYGLPAPSTDHIIDVGRKDPNSAKGLIDRLDAHCCITPPAGPQASNGECVCRPGTSQSASPEAQLTTPY</sequence>
<comment type="caution">
    <text evidence="2">The sequence shown here is derived from an EMBL/GenBank/DDBJ whole genome shotgun (WGS) entry which is preliminary data.</text>
</comment>
<feature type="region of interest" description="Disordered" evidence="1">
    <location>
        <begin position="24"/>
        <end position="63"/>
    </location>
</feature>
<feature type="compositionally biased region" description="Polar residues" evidence="1">
    <location>
        <begin position="97"/>
        <end position="112"/>
    </location>
</feature>
<dbReference type="RefSeq" id="WP_212007222.1">
    <property type="nucleotide sequence ID" value="NZ_JAAFYZ010000003.1"/>
</dbReference>
<proteinExistence type="predicted"/>
<protein>
    <submittedName>
        <fullName evidence="2">Uncharacterized protein</fullName>
    </submittedName>
</protein>
<feature type="region of interest" description="Disordered" evidence="1">
    <location>
        <begin position="85"/>
        <end position="112"/>
    </location>
</feature>
<name>A0ABS5KGU7_9ACTN</name>
<reference evidence="2 3" key="1">
    <citation type="submission" date="2020-02" db="EMBL/GenBank/DDBJ databases">
        <title>Acidophilic actinobacteria isolated from forest soil.</title>
        <authorList>
            <person name="Golinska P."/>
        </authorList>
    </citation>
    <scope>NUCLEOTIDE SEQUENCE [LARGE SCALE GENOMIC DNA]</scope>
    <source>
        <strain evidence="2 3">NL8</strain>
    </source>
</reference>
<feature type="compositionally biased region" description="Basic and acidic residues" evidence="1">
    <location>
        <begin position="54"/>
        <end position="63"/>
    </location>
</feature>
<feature type="compositionally biased region" description="Polar residues" evidence="1">
    <location>
        <begin position="24"/>
        <end position="33"/>
    </location>
</feature>
<keyword evidence="3" id="KW-1185">Reference proteome</keyword>
<evidence type="ECO:0000256" key="1">
    <source>
        <dbReference type="SAM" id="MobiDB-lite"/>
    </source>
</evidence>